<dbReference type="Proteomes" id="UP000003240">
    <property type="component" value="Unassembled WGS sequence"/>
</dbReference>
<name>F7NPT5_9FIRM</name>
<proteinExistence type="predicted"/>
<dbReference type="EMBL" id="AFGF01000269">
    <property type="protein sequence ID" value="EGO61926.1"/>
    <property type="molecule type" value="Genomic_DNA"/>
</dbReference>
<reference evidence="2 3" key="1">
    <citation type="journal article" date="2011" name="EMBO J.">
        <title>Structural diversity of bacterial flagellar motors.</title>
        <authorList>
            <person name="Chen S."/>
            <person name="Beeby M."/>
            <person name="Murphy G.E."/>
            <person name="Leadbetter J.R."/>
            <person name="Hendrixson D.R."/>
            <person name="Briegel A."/>
            <person name="Li Z."/>
            <person name="Shi J."/>
            <person name="Tocheva E.I."/>
            <person name="Muller A."/>
            <person name="Dobro M.J."/>
            <person name="Jensen G.J."/>
        </authorList>
    </citation>
    <scope>NUCLEOTIDE SEQUENCE [LARGE SCALE GENOMIC DNA]</scope>
    <source>
        <strain evidence="2 3">DSM 6540</strain>
    </source>
</reference>
<dbReference type="eggNOG" id="COG1429">
    <property type="taxonomic scope" value="Bacteria"/>
</dbReference>
<evidence type="ECO:0000313" key="3">
    <source>
        <dbReference type="Proteomes" id="UP000003240"/>
    </source>
</evidence>
<dbReference type="STRING" id="1009370.ALO_20662"/>
<keyword evidence="3" id="KW-1185">Reference proteome</keyword>
<dbReference type="Pfam" id="PF02514">
    <property type="entry name" value="CobN-Mg_chel"/>
    <property type="match status" value="1"/>
</dbReference>
<dbReference type="PANTHER" id="PTHR44119">
    <property type="entry name" value="MAGNESIUM-CHELATASE SUBUNIT CHLH, CHLOROPLASTIC"/>
    <property type="match status" value="1"/>
</dbReference>
<dbReference type="AlphaFoldDB" id="F7NPT5"/>
<accession>F7NPT5</accession>
<gene>
    <name evidence="2" type="ORF">ALO_20662</name>
</gene>
<dbReference type="PANTHER" id="PTHR44119:SF7">
    <property type="entry name" value="MAGNESIUM CHELATASE SUBUNIT"/>
    <property type="match status" value="1"/>
</dbReference>
<organism evidence="2 3">
    <name type="scientific">Acetonema longum DSM 6540</name>
    <dbReference type="NCBI Taxonomy" id="1009370"/>
    <lineage>
        <taxon>Bacteria</taxon>
        <taxon>Bacillati</taxon>
        <taxon>Bacillota</taxon>
        <taxon>Negativicutes</taxon>
        <taxon>Acetonemataceae</taxon>
        <taxon>Acetonema</taxon>
    </lineage>
</organism>
<evidence type="ECO:0000313" key="2">
    <source>
        <dbReference type="EMBL" id="EGO61926.1"/>
    </source>
</evidence>
<evidence type="ECO:0000259" key="1">
    <source>
        <dbReference type="Pfam" id="PF02514"/>
    </source>
</evidence>
<protein>
    <submittedName>
        <fullName evidence="2">Cobaltochelatase</fullName>
    </submittedName>
</protein>
<dbReference type="InterPro" id="IPR003672">
    <property type="entry name" value="CobN/Mg_chltase"/>
</dbReference>
<comment type="caution">
    <text evidence="2">The sequence shown here is derived from an EMBL/GenBank/DDBJ whole genome shotgun (WGS) entry which is preliminary data.</text>
</comment>
<sequence>METAKGEQAAVYITDTTGEKVETESVDRSIARGVRTRLLNPKWIQAMLIHPYHGTQKIRDRFENILGLAATTNRVDNWIFSGLFQTYVADEILRQKLAENNRWAYFSILEHLLECNQRGYWQATKEDLEQLRRTYLEMEGDIEEGTD</sequence>
<feature type="domain" description="CobN/magnesium chelatase" evidence="1">
    <location>
        <begin position="2"/>
        <end position="127"/>
    </location>
</feature>